<dbReference type="Pfam" id="PF23276">
    <property type="entry name" value="TPR_24"/>
    <property type="match status" value="1"/>
</dbReference>
<evidence type="ECO:0000313" key="7">
    <source>
        <dbReference type="EMBL" id="KAF9446394.1"/>
    </source>
</evidence>
<accession>A0A9P6C2C8</accession>
<evidence type="ECO:0000256" key="3">
    <source>
        <dbReference type="ARBA" id="ARBA00044493"/>
    </source>
</evidence>
<comment type="caution">
    <text evidence="7">The sequence shown here is derived from an EMBL/GenBank/DDBJ whole genome shotgun (WGS) entry which is preliminary data.</text>
</comment>
<feature type="repeat" description="PPR" evidence="5">
    <location>
        <begin position="245"/>
        <end position="279"/>
    </location>
</feature>
<feature type="repeat" description="PPR" evidence="5">
    <location>
        <begin position="34"/>
        <end position="68"/>
    </location>
</feature>
<dbReference type="InterPro" id="IPR011990">
    <property type="entry name" value="TPR-like_helical_dom_sf"/>
</dbReference>
<comment type="similarity">
    <text evidence="1">Belongs to the CCM1 family.</text>
</comment>
<protein>
    <recommendedName>
        <fullName evidence="6">Pentatricopeptide repeat-containing protein-mitochondrial domain-containing protein</fullName>
    </recommendedName>
</protein>
<comment type="function">
    <text evidence="3">Regulates mitochondrial small subunit maturation by controlling 15S rRNA 5'-end processing. Localizes to the 5' precursor of the 15S rRNA in a position that is subsequently occupied by mS47 in the mature yeast mtSSU. Uses structure and sequence-specific RNA recognition, binding to a single-stranded region of the precursor and specifically recognizing bases -6 to -1. The exchange of Ccm1 for mS47 is coupled to the irreversible removal of precursor rRNA that is accompanied by conformational changes of the mitoribosomal proteins uS5m and mS26. These conformational changes signal completion of 5'-end rRNA processing through protection of the mature 5'-end of the 15S rRNA and stabilization of mS47. The removal of the 5' precursor together with the dissociation of Ccm1 may be catalyzed by the 5'-3' exoribonuclease Pet127. Involved in the specific removal of group I introns in mitochondrial encoded transcripts.</text>
</comment>
<organism evidence="7 8">
    <name type="scientific">Macrolepiota fuliginosa MF-IS2</name>
    <dbReference type="NCBI Taxonomy" id="1400762"/>
    <lineage>
        <taxon>Eukaryota</taxon>
        <taxon>Fungi</taxon>
        <taxon>Dikarya</taxon>
        <taxon>Basidiomycota</taxon>
        <taxon>Agaricomycotina</taxon>
        <taxon>Agaricomycetes</taxon>
        <taxon>Agaricomycetidae</taxon>
        <taxon>Agaricales</taxon>
        <taxon>Agaricineae</taxon>
        <taxon>Agaricaceae</taxon>
        <taxon>Macrolepiota</taxon>
    </lineage>
</organism>
<feature type="domain" description="Pentatricopeptide repeat-containing protein-mitochondrial" evidence="6">
    <location>
        <begin position="211"/>
        <end position="342"/>
    </location>
</feature>
<proteinExistence type="inferred from homology"/>
<dbReference type="Proteomes" id="UP000807342">
    <property type="component" value="Unassembled WGS sequence"/>
</dbReference>
<dbReference type="Gene3D" id="1.25.40.10">
    <property type="entry name" value="Tetratricopeptide repeat domain"/>
    <property type="match status" value="4"/>
</dbReference>
<dbReference type="Pfam" id="PF13812">
    <property type="entry name" value="PPR_3"/>
    <property type="match status" value="1"/>
</dbReference>
<evidence type="ECO:0000256" key="4">
    <source>
        <dbReference type="ARBA" id="ARBA00044511"/>
    </source>
</evidence>
<dbReference type="NCBIfam" id="TIGR00756">
    <property type="entry name" value="PPR"/>
    <property type="match status" value="2"/>
</dbReference>
<keyword evidence="8" id="KW-1185">Reference proteome</keyword>
<dbReference type="InterPro" id="IPR057027">
    <property type="entry name" value="TPR_mt"/>
</dbReference>
<name>A0A9P6C2C8_9AGAR</name>
<dbReference type="PANTHER" id="PTHR47447:SF17">
    <property type="entry name" value="OS12G0638900 PROTEIN"/>
    <property type="match status" value="1"/>
</dbReference>
<dbReference type="InterPro" id="IPR002885">
    <property type="entry name" value="PPR_rpt"/>
</dbReference>
<dbReference type="PROSITE" id="PS51375">
    <property type="entry name" value="PPR"/>
    <property type="match status" value="2"/>
</dbReference>
<evidence type="ECO:0000313" key="8">
    <source>
        <dbReference type="Proteomes" id="UP000807342"/>
    </source>
</evidence>
<dbReference type="EMBL" id="MU151248">
    <property type="protein sequence ID" value="KAF9446394.1"/>
    <property type="molecule type" value="Genomic_DNA"/>
</dbReference>
<dbReference type="AlphaFoldDB" id="A0A9P6C2C8"/>
<dbReference type="Pfam" id="PF13041">
    <property type="entry name" value="PPR_2"/>
    <property type="match status" value="1"/>
</dbReference>
<dbReference type="PANTHER" id="PTHR47447">
    <property type="entry name" value="OS03G0856100 PROTEIN"/>
    <property type="match status" value="1"/>
</dbReference>
<evidence type="ECO:0000256" key="2">
    <source>
        <dbReference type="ARBA" id="ARBA00022737"/>
    </source>
</evidence>
<evidence type="ECO:0000256" key="5">
    <source>
        <dbReference type="PROSITE-ProRule" id="PRU00708"/>
    </source>
</evidence>
<dbReference type="OrthoDB" id="185373at2759"/>
<sequence length="494" mass="55228">MKRVIQLINQRPRRRLVPCLASAAEMKQKGVMPNLVIYNSMLEAAAEDGFWLDAWAILDDMLLMGVKPNAMSFNHLLHAVRFKHNHHVARVINKMEACSVKPNAQTLGLIITRYAAEGNLEMAIRHLLTVPKYNVVPDLQTVQSVIILAARNNFSRLALDLANWFERISTRRLEESVWVNCLIAAAETSHIEGVHQCWNTVTKHFKTLLDEGICLSVLNTAARHGSPELATEALQMLQTINVPPQEHHFAAIIEAFCQSGQVKEAILVLDLMTSSDIVPSIETTKPISESIKQDLEKIDATWQLVKEFHKEGRRLDISAPRAVIAAAVACGDLTRALTFYKALSQFNLSPELQIYNLLLQACVRATDRRMGDHLLADMKTAKVAPSRDTYENIIHLCLTQPVYEDAFFYLEEMKAAGFKPPLSVYTALVDKCLSANDTRHQIALQEMEECEYVIPPALQSRIAGTGTRGEVVEASTQPSLSEGERRFIEQGGLV</sequence>
<reference evidence="7" key="1">
    <citation type="submission" date="2020-11" db="EMBL/GenBank/DDBJ databases">
        <authorList>
            <consortium name="DOE Joint Genome Institute"/>
            <person name="Ahrendt S."/>
            <person name="Riley R."/>
            <person name="Andreopoulos W."/>
            <person name="Labutti K."/>
            <person name="Pangilinan J."/>
            <person name="Ruiz-Duenas F.J."/>
            <person name="Barrasa J.M."/>
            <person name="Sanchez-Garcia M."/>
            <person name="Camarero S."/>
            <person name="Miyauchi S."/>
            <person name="Serrano A."/>
            <person name="Linde D."/>
            <person name="Babiker R."/>
            <person name="Drula E."/>
            <person name="Ayuso-Fernandez I."/>
            <person name="Pacheco R."/>
            <person name="Padilla G."/>
            <person name="Ferreira P."/>
            <person name="Barriuso J."/>
            <person name="Kellner H."/>
            <person name="Castanera R."/>
            <person name="Alfaro M."/>
            <person name="Ramirez L."/>
            <person name="Pisabarro A.G."/>
            <person name="Kuo A."/>
            <person name="Tritt A."/>
            <person name="Lipzen A."/>
            <person name="He G."/>
            <person name="Yan M."/>
            <person name="Ng V."/>
            <person name="Cullen D."/>
            <person name="Martin F."/>
            <person name="Rosso M.-N."/>
            <person name="Henrissat B."/>
            <person name="Hibbett D."/>
            <person name="Martinez A.T."/>
            <person name="Grigoriev I.V."/>
        </authorList>
    </citation>
    <scope>NUCLEOTIDE SEQUENCE</scope>
    <source>
        <strain evidence="7">MF-IS2</strain>
    </source>
</reference>
<keyword evidence="2" id="KW-0677">Repeat</keyword>
<evidence type="ECO:0000259" key="6">
    <source>
        <dbReference type="Pfam" id="PF23276"/>
    </source>
</evidence>
<comment type="subunit">
    <text evidence="4">Binds to mitochondrial small subunit 15S rRNA.</text>
</comment>
<gene>
    <name evidence="7" type="ORF">P691DRAFT_794495</name>
</gene>
<evidence type="ECO:0000256" key="1">
    <source>
        <dbReference type="ARBA" id="ARBA00006192"/>
    </source>
</evidence>